<dbReference type="Pfam" id="PF12951">
    <property type="entry name" value="PATR"/>
    <property type="match status" value="6"/>
</dbReference>
<proteinExistence type="predicted"/>
<organism evidence="3 4">
    <name type="scientific">Luteolibacter yonseiensis</name>
    <dbReference type="NCBI Taxonomy" id="1144680"/>
    <lineage>
        <taxon>Bacteria</taxon>
        <taxon>Pseudomonadati</taxon>
        <taxon>Verrucomicrobiota</taxon>
        <taxon>Verrucomicrobiia</taxon>
        <taxon>Verrucomicrobiales</taxon>
        <taxon>Verrucomicrobiaceae</taxon>
        <taxon>Luteolibacter</taxon>
    </lineage>
</organism>
<dbReference type="Proteomes" id="UP000600139">
    <property type="component" value="Unassembled WGS sequence"/>
</dbReference>
<protein>
    <submittedName>
        <fullName evidence="3">Autotransporter-associated beta strand repeat-containing protein</fullName>
    </submittedName>
</protein>
<evidence type="ECO:0000313" key="3">
    <source>
        <dbReference type="EMBL" id="MBK1816328.1"/>
    </source>
</evidence>
<evidence type="ECO:0000256" key="1">
    <source>
        <dbReference type="ARBA" id="ARBA00022729"/>
    </source>
</evidence>
<feature type="chain" id="PRO_5037020697" evidence="2">
    <location>
        <begin position="24"/>
        <end position="2534"/>
    </location>
</feature>
<dbReference type="InterPro" id="IPR013425">
    <property type="entry name" value="Autotrns_rpt"/>
</dbReference>
<name>A0A934R5G5_9BACT</name>
<evidence type="ECO:0000256" key="2">
    <source>
        <dbReference type="SAM" id="SignalP"/>
    </source>
</evidence>
<dbReference type="NCBIfam" id="TIGR02601">
    <property type="entry name" value="autotrns_rpt"/>
    <property type="match status" value="5"/>
</dbReference>
<gene>
    <name evidence="3" type="ORF">JIN84_11945</name>
</gene>
<dbReference type="EMBL" id="JAENIK010000011">
    <property type="protein sequence ID" value="MBK1816328.1"/>
    <property type="molecule type" value="Genomic_DNA"/>
</dbReference>
<dbReference type="RefSeq" id="WP_200351270.1">
    <property type="nucleotide sequence ID" value="NZ_BAABHZ010000006.1"/>
</dbReference>
<sequence length="2534" mass="247988">MKPKKALLGIFVICQFSTPVSQAATLLWDQNGTGNTIGLDGAGTWTTANNFHNGTANVTWPTSTATTDIAAFGNIGSTPLVGNAGTIDWAAGTTIGVGGLLFNPYYGNAARYNIRGNTATSLLQLNGTPTITVNTAWTRPFASIDAVMTGTAGFDVLSSTGGILAIGTQANTITGGIRLRNGSSFSIASDSALGGAGSGLTFSDASATLITRTTSTIAAGRAITISPGNAARFDSIQGVTLTVAPTGGITGAGSSLRKEGLGGLTLGGANGYTGQTSIRQGTLTLDFVNAASPASNIVNPSSTLRLHGGTLVSAGKAAVNASQTFAGTILDPGASGINTTLGASGTVVTNLGTITRNPGATLSISSIVAGSSYTAGNANTNGILGGYASVAGTDWVTVSGGNLVPYTGYQTGTDATAWGATDNVTAAATPTTVLAADSTINSLRFTAATNIAVPGGNSLTLASGGLLTTGAGASSISGGTLKGEAGGGLTVIHGGSDPLTISSVIADNGGASPLVKSGAGLLNLTGANTFSGNVFLNAGSLGVDSDAALGAGTTVTSRPNTTINFAGTSAIATAKNFVFDMGSDSWGGTGLVGTATDSGNANLNITNPAGVTISGGLNLSSGTFVKKGPGMLTLTNPGINQLARVNGAQAVHVQDGAITFNGGPASEWRVGQGEFHIGTGDTATAASAKEASVYVQSGLISVGSWTGVSRGNGNANHQSKLVMSGGTWDTGNVSLGFNNGYGGQITRPLIDLSGNATFIVRDEVRAAESAGSDATVNLADTSQFRVKNTIRMGYGANMKTTFNLTGSSVLSTGANVALGNTAGGTGIFNLGGNSTTTVGSYIGIGATGIGVANVQDNATFTVATDFNVGDVDGSKGTLNISGGTVNATNFFIGKGSNATTVLNTNGVINQSGGTLTIGGTVDARIGGNLVNDSEVYGAVNLSGGSLNAGPKNFQVGLYGKGVFDISGTGSFTSTNLYPSVARQAGSVGLFNMSGGTYTHTTTGAGFTTIGELGSAVLNVSGGTMTFGGVDGGTAGLRVALSTGSSGAANFNGGIVNARAMTGGAGTSSIYLNGAQFNAMANRTDFLQGFGSAIVGPGGVKINTAGFNVTAAQAMGKASGNGVTGIAVATGGTGYMAQPIVQITGGGGTGATAVANMSGGAVTGFTITNPGSGYTSAPTVTLLNGGSTTAATAGAVTTGAVSADGGLEKTGAGTLTLSGASTYSGPTNVTAGTLALGGLNALPAASALTLTGADLNMIGSSTAGAVVVNGGSILGNGQLTGASYTINNTGNATISAQLLGSGVNLTKTGPGKLTFSGSGLYTGLTKLSGGTTSFGATGSLDPGSSLEVGNATLDLRNGLSSGAVNISNLTLNNATIVLDMTGNSNDILRSTGTASISGTNVIKINGSAQNGPHTVIEGSAPLTGTYILDTTGMVTGFTTYTGVVSGNNYNVMASGAATPDDPYWKGGVSSNWTDASASPTSNWVTSTGANIPQIPGASSNVHFSATSPSNTGTTLNSNLSINSLSFETGAASLTGATNVLTILGTNANLNSLEVASGVSAGMNINSVYAGPTSIHTGGTLTVSGGSLGDANAQLLLNGKLNVNANVTKGGLADTDPLTDNEPVSGTFDKTNTGDSTITVGDTNDVIFSGVIKNTAGNLTFAKAGSGKMTLTGTNNTFTGALKIVNGTLEIPSLAALQSPSALIQNPGSTFINNAGDMTISYPYTLDLNGGVAAGVSQAPGTGNATYNLDLVSGTTTVSGLITNSGGSFAKRGAGTLLITNPGANVIGNTTGIGLAVQDGSMVLNGGATATYSSGEVAVGDVTATAANLTLTSGTLNVGSYLSASRANGTTGLTSTINLNGGNLNAQYLYCGYSNNLLGYNANSVINLNGTTVNLTGGVRIGESGGSNGVLNLNTGSLTNTGPFQIGHNGRGVANVNMPITVGSVQIGSAGDGSGGAADGIGAIYNNKAMTVTAGASTANFAIGNAGNAYGYYRSNPGASVTAQEIGIGGEGGNTATNGGGVLDMNAGSVTAAAWITPNRGGAGQTCLLNIEGGTLTTPNSGQFRVNMPVANQYALLNVSGTGSIVGAGANSTMNLNNSSLADSQGLLTIGTGGTVQLSGISASGVGGTAIVNFNGGTLKAAGASPSLLGTGLTGVYLNGGGAIIDTNTFDAGITPPLAAPLSVGVKTIALSTPGAGYIGRPMVRIIGDGVGATAVADFDPATGAVSGITVTNPGSGYNTAPTVTLIGGGGTTAAVVGTVVMDVVSTSGGLVKNGTGTLTLNGLNTYTGNTTVNAGGIALADNAQLLFKIGANGVSNTVTGTGTATFSGDFEIDTSAAVVANGNSWTLVNAASLNESFTASFTVNGFTESSNVWTKVAGPNTWTFSEATGVLSVSVGAAGYGSWASGYGLGANSEQGDPDNDGIRNLMEYVLGGIPSGAGAANTSVLPTQSLNATNLVLTFHRSDLSEGDVTVKAQWSNDMVNWTDFATIGATSSLPAVQVTEDTPSASLDEVIVTIPRAGREANGKLFGRVKASK</sequence>
<comment type="caution">
    <text evidence="3">The sequence shown here is derived from an EMBL/GenBank/DDBJ whole genome shotgun (WGS) entry which is preliminary data.</text>
</comment>
<keyword evidence="4" id="KW-1185">Reference proteome</keyword>
<feature type="signal peptide" evidence="2">
    <location>
        <begin position="1"/>
        <end position="23"/>
    </location>
</feature>
<evidence type="ECO:0000313" key="4">
    <source>
        <dbReference type="Proteomes" id="UP000600139"/>
    </source>
</evidence>
<accession>A0A934R5G5</accession>
<reference evidence="3" key="1">
    <citation type="submission" date="2021-01" db="EMBL/GenBank/DDBJ databases">
        <title>Modified the classification status of verrucomicrobia.</title>
        <authorList>
            <person name="Feng X."/>
        </authorList>
    </citation>
    <scope>NUCLEOTIDE SEQUENCE</scope>
    <source>
        <strain evidence="3">JCM 18052</strain>
    </source>
</reference>
<keyword evidence="1 2" id="KW-0732">Signal</keyword>